<gene>
    <name evidence="1" type="ORF">ISP15_01340</name>
</gene>
<keyword evidence="2" id="KW-1185">Reference proteome</keyword>
<sequence>MALAGANHASLATMRRLHAGPGQLEDFHFGRAVPDHAGQGLAGLLARGQRGGWRHSPWHRNLPKRRRLVWNRFDFPILAG</sequence>
<accession>A0ABW8JD52</accession>
<evidence type="ECO:0000313" key="1">
    <source>
        <dbReference type="EMBL" id="MFK2898980.1"/>
    </source>
</evidence>
<organism evidence="1 2">
    <name type="scientific">Dyella jejuensis</name>
    <dbReference type="NCBI Taxonomy" id="1432009"/>
    <lineage>
        <taxon>Bacteria</taxon>
        <taxon>Pseudomonadati</taxon>
        <taxon>Pseudomonadota</taxon>
        <taxon>Gammaproteobacteria</taxon>
        <taxon>Lysobacterales</taxon>
        <taxon>Rhodanobacteraceae</taxon>
        <taxon>Dyella</taxon>
    </lineage>
</organism>
<protein>
    <submittedName>
        <fullName evidence="1">Uncharacterized protein</fullName>
    </submittedName>
</protein>
<dbReference type="Proteomes" id="UP001620461">
    <property type="component" value="Unassembled WGS sequence"/>
</dbReference>
<evidence type="ECO:0000313" key="2">
    <source>
        <dbReference type="Proteomes" id="UP001620461"/>
    </source>
</evidence>
<reference evidence="1 2" key="1">
    <citation type="submission" date="2020-10" db="EMBL/GenBank/DDBJ databases">
        <title>Phylogeny of dyella-like bacteria.</title>
        <authorList>
            <person name="Fu J."/>
        </authorList>
    </citation>
    <scope>NUCLEOTIDE SEQUENCE [LARGE SCALE GENOMIC DNA]</scope>
    <source>
        <strain evidence="1 2">JP1</strain>
    </source>
</reference>
<comment type="caution">
    <text evidence="1">The sequence shown here is derived from an EMBL/GenBank/DDBJ whole genome shotgun (WGS) entry which is preliminary data.</text>
</comment>
<name>A0ABW8JD52_9GAMM</name>
<dbReference type="EMBL" id="JADIKJ010000001">
    <property type="protein sequence ID" value="MFK2898980.1"/>
    <property type="molecule type" value="Genomic_DNA"/>
</dbReference>
<dbReference type="RefSeq" id="WP_404544222.1">
    <property type="nucleotide sequence ID" value="NZ_JADIKJ010000001.1"/>
</dbReference>
<proteinExistence type="predicted"/>